<dbReference type="Pfam" id="PF05572">
    <property type="entry name" value="Peptidase_M43"/>
    <property type="match status" value="1"/>
</dbReference>
<proteinExistence type="inferred from homology"/>
<evidence type="ECO:0000256" key="6">
    <source>
        <dbReference type="ARBA" id="ARBA00022801"/>
    </source>
</evidence>
<evidence type="ECO:0000256" key="5">
    <source>
        <dbReference type="ARBA" id="ARBA00022729"/>
    </source>
</evidence>
<keyword evidence="8 12" id="KW-0482">Metalloprotease</keyword>
<dbReference type="STRING" id="1380566.A0A179EXK6"/>
<feature type="signal peptide" evidence="10">
    <location>
        <begin position="1"/>
        <end position="20"/>
    </location>
</feature>
<evidence type="ECO:0000256" key="2">
    <source>
        <dbReference type="ARBA" id="ARBA00008721"/>
    </source>
</evidence>
<evidence type="ECO:0000313" key="12">
    <source>
        <dbReference type="EMBL" id="OAQ57583.1"/>
    </source>
</evidence>
<dbReference type="GO" id="GO:0008237">
    <property type="term" value="F:metallopeptidase activity"/>
    <property type="evidence" value="ECO:0007669"/>
    <property type="project" value="UniProtKB-KW"/>
</dbReference>
<dbReference type="OrthoDB" id="536211at2759"/>
<organism evidence="12 13">
    <name type="scientific">Pochonia chlamydosporia 170</name>
    <dbReference type="NCBI Taxonomy" id="1380566"/>
    <lineage>
        <taxon>Eukaryota</taxon>
        <taxon>Fungi</taxon>
        <taxon>Dikarya</taxon>
        <taxon>Ascomycota</taxon>
        <taxon>Pezizomycotina</taxon>
        <taxon>Sordariomycetes</taxon>
        <taxon>Hypocreomycetidae</taxon>
        <taxon>Hypocreales</taxon>
        <taxon>Clavicipitaceae</taxon>
        <taxon>Pochonia</taxon>
    </lineage>
</organism>
<dbReference type="AlphaFoldDB" id="A0A179EXK6"/>
<evidence type="ECO:0000256" key="1">
    <source>
        <dbReference type="ARBA" id="ARBA00003174"/>
    </source>
</evidence>
<dbReference type="PANTHER" id="PTHR47466">
    <property type="match status" value="1"/>
</dbReference>
<evidence type="ECO:0000259" key="11">
    <source>
        <dbReference type="Pfam" id="PF05572"/>
    </source>
</evidence>
<sequence>MLSLYHLATTLLTLGQLANATLLTREQRARCDSQPGADILALHEQLAKGEQHLTRRDAGELISLDAWVHVVTTTYARNGSWPTKEQIAEEMKLLNNAYAPSNLTFNLVNTTWTKNTTWAMYPKLYEKDLKTKLHRGTSRTLNLYYVPGLRTGGVCRFPNMNAFEGEALAMDGCMVGSQSLPGGARATGGRTTVHEVGHWFGLLHTFQGGCNENGGDFIADTPAEASPANDSPDWAKCPVGRDTCPDLPGLDPIDNHMDYTYYKCRNRFTPGQTARMRGLLSLVRLGSLNKREID</sequence>
<dbReference type="KEGG" id="pchm:VFPPC_12205"/>
<dbReference type="PANTHER" id="PTHR47466:SF1">
    <property type="entry name" value="METALLOPROTEASE MEP1 (AFU_ORTHOLOGUE AFUA_1G07730)-RELATED"/>
    <property type="match status" value="1"/>
</dbReference>
<keyword evidence="4" id="KW-0479">Metal-binding</keyword>
<keyword evidence="6" id="KW-0378">Hydrolase</keyword>
<protein>
    <submittedName>
        <fullName evidence="12">Metalloprotease</fullName>
    </submittedName>
</protein>
<comment type="similarity">
    <text evidence="2">Belongs to the peptidase M43B family.</text>
</comment>
<reference evidence="12 13" key="1">
    <citation type="journal article" date="2016" name="PLoS Pathog.">
        <title>Biosynthesis of antibiotic leucinostatins in bio-control fungus Purpureocillium lilacinum and their inhibition on phytophthora revealed by genome mining.</title>
        <authorList>
            <person name="Wang G."/>
            <person name="Liu Z."/>
            <person name="Lin R."/>
            <person name="Li E."/>
            <person name="Mao Z."/>
            <person name="Ling J."/>
            <person name="Yang Y."/>
            <person name="Yin W.B."/>
            <person name="Xie B."/>
        </authorList>
    </citation>
    <scope>NUCLEOTIDE SEQUENCE [LARGE SCALE GENOMIC DNA]</scope>
    <source>
        <strain evidence="12">170</strain>
    </source>
</reference>
<dbReference type="EMBL" id="LSBJ02000028">
    <property type="protein sequence ID" value="OAQ57583.1"/>
    <property type="molecule type" value="Genomic_DNA"/>
</dbReference>
<evidence type="ECO:0000313" key="13">
    <source>
        <dbReference type="Proteomes" id="UP000078397"/>
    </source>
</evidence>
<dbReference type="InterPro" id="IPR008754">
    <property type="entry name" value="Peptidase_M43"/>
</dbReference>
<dbReference type="GO" id="GO:0046872">
    <property type="term" value="F:metal ion binding"/>
    <property type="evidence" value="ECO:0007669"/>
    <property type="project" value="UniProtKB-KW"/>
</dbReference>
<keyword evidence="3" id="KW-0645">Protease</keyword>
<keyword evidence="7" id="KW-0862">Zinc</keyword>
<evidence type="ECO:0000256" key="10">
    <source>
        <dbReference type="SAM" id="SignalP"/>
    </source>
</evidence>
<feature type="domain" description="Peptidase M43 pregnancy-associated plasma-A" evidence="11">
    <location>
        <begin position="191"/>
        <end position="280"/>
    </location>
</feature>
<feature type="chain" id="PRO_5008101002" evidence="10">
    <location>
        <begin position="21"/>
        <end position="294"/>
    </location>
</feature>
<evidence type="ECO:0000256" key="8">
    <source>
        <dbReference type="ARBA" id="ARBA00023049"/>
    </source>
</evidence>
<comment type="function">
    <text evidence="1">Secreted metalloproteinase that allows assimilation of proteinaceous substrates.</text>
</comment>
<accession>A0A179EXK6</accession>
<comment type="caution">
    <text evidence="12">The sequence shown here is derived from an EMBL/GenBank/DDBJ whole genome shotgun (WGS) entry which is preliminary data.</text>
</comment>
<evidence type="ECO:0000256" key="4">
    <source>
        <dbReference type="ARBA" id="ARBA00022723"/>
    </source>
</evidence>
<dbReference type="GO" id="GO:0006508">
    <property type="term" value="P:proteolysis"/>
    <property type="evidence" value="ECO:0007669"/>
    <property type="project" value="UniProtKB-KW"/>
</dbReference>
<dbReference type="Gene3D" id="3.40.390.10">
    <property type="entry name" value="Collagenase (Catalytic Domain)"/>
    <property type="match status" value="1"/>
</dbReference>
<dbReference type="GeneID" id="28854145"/>
<dbReference type="RefSeq" id="XP_018135890.1">
    <property type="nucleotide sequence ID" value="XM_018290151.1"/>
</dbReference>
<gene>
    <name evidence="12" type="ORF">VFPPC_12205</name>
</gene>
<dbReference type="SUPFAM" id="SSF55486">
    <property type="entry name" value="Metalloproteases ('zincins'), catalytic domain"/>
    <property type="match status" value="1"/>
</dbReference>
<keyword evidence="5 10" id="KW-0732">Signal</keyword>
<evidence type="ECO:0000256" key="7">
    <source>
        <dbReference type="ARBA" id="ARBA00022833"/>
    </source>
</evidence>
<keyword evidence="9" id="KW-1015">Disulfide bond</keyword>
<evidence type="ECO:0000256" key="9">
    <source>
        <dbReference type="ARBA" id="ARBA00023157"/>
    </source>
</evidence>
<keyword evidence="13" id="KW-1185">Reference proteome</keyword>
<dbReference type="CDD" id="cd04275">
    <property type="entry name" value="ZnMc_pappalysin_like"/>
    <property type="match status" value="1"/>
</dbReference>
<evidence type="ECO:0000256" key="3">
    <source>
        <dbReference type="ARBA" id="ARBA00022670"/>
    </source>
</evidence>
<dbReference type="Proteomes" id="UP000078397">
    <property type="component" value="Unassembled WGS sequence"/>
</dbReference>
<dbReference type="InterPro" id="IPR024079">
    <property type="entry name" value="MetalloPept_cat_dom_sf"/>
</dbReference>
<name>A0A179EXK6_METCM</name>